<organism evidence="2 3">
    <name type="scientific">Flaviflexus equikiangi</name>
    <dbReference type="NCBI Taxonomy" id="2758573"/>
    <lineage>
        <taxon>Bacteria</taxon>
        <taxon>Bacillati</taxon>
        <taxon>Actinomycetota</taxon>
        <taxon>Actinomycetes</taxon>
        <taxon>Actinomycetales</taxon>
        <taxon>Actinomycetaceae</taxon>
        <taxon>Flaviflexus</taxon>
    </lineage>
</organism>
<feature type="transmembrane region" description="Helical" evidence="1">
    <location>
        <begin position="35"/>
        <end position="56"/>
    </location>
</feature>
<evidence type="ECO:0000313" key="2">
    <source>
        <dbReference type="EMBL" id="MBM9433149.1"/>
    </source>
</evidence>
<gene>
    <name evidence="2" type="ORF">JVW63_05490</name>
</gene>
<dbReference type="Proteomes" id="UP000705983">
    <property type="component" value="Unassembled WGS sequence"/>
</dbReference>
<dbReference type="EMBL" id="JAFFJS010000003">
    <property type="protein sequence ID" value="MBM9433149.1"/>
    <property type="molecule type" value="Genomic_DNA"/>
</dbReference>
<evidence type="ECO:0000313" key="3">
    <source>
        <dbReference type="Proteomes" id="UP000705983"/>
    </source>
</evidence>
<keyword evidence="3" id="KW-1185">Reference proteome</keyword>
<accession>A0ABS2TES0</accession>
<proteinExistence type="predicted"/>
<keyword evidence="1" id="KW-1133">Transmembrane helix</keyword>
<comment type="caution">
    <text evidence="2">The sequence shown here is derived from an EMBL/GenBank/DDBJ whole genome shotgun (WGS) entry which is preliminary data.</text>
</comment>
<evidence type="ECO:0000256" key="1">
    <source>
        <dbReference type="SAM" id="Phobius"/>
    </source>
</evidence>
<name>A0ABS2TES0_9ACTO</name>
<keyword evidence="1" id="KW-0472">Membrane</keyword>
<protein>
    <recommendedName>
        <fullName evidence="4">Cell division protein FtsL</fullName>
    </recommendedName>
</protein>
<dbReference type="RefSeq" id="WP_182173861.1">
    <property type="nucleotide sequence ID" value="NZ_CP059676.1"/>
</dbReference>
<keyword evidence="1" id="KW-0812">Transmembrane</keyword>
<evidence type="ECO:0008006" key="4">
    <source>
        <dbReference type="Google" id="ProtNLM"/>
    </source>
</evidence>
<sequence>MSATAHASVRPARRPVVSGLPTIQVVPSPAPVRGFVATVIACALIFCAGLAIVFALNTAMVEGAYQIREQQVLLNDLADTRNILDEEIAQASTAVALRARAEELGLEPATDIRHVDLGQGVVSGGSSDSTE</sequence>
<reference evidence="3" key="1">
    <citation type="submission" date="2021-02" db="EMBL/GenBank/DDBJ databases">
        <title>Leucobacter sp. CX169.</title>
        <authorList>
            <person name="Cheng Y."/>
        </authorList>
    </citation>
    <scope>NUCLEOTIDE SEQUENCE [LARGE SCALE GENOMIC DNA]</scope>
    <source>
        <strain evidence="3">JY899</strain>
    </source>
</reference>